<organism evidence="1 2">
    <name type="scientific">Hymenobacter artigasi</name>
    <dbReference type="NCBI Taxonomy" id="2719616"/>
    <lineage>
        <taxon>Bacteria</taxon>
        <taxon>Pseudomonadati</taxon>
        <taxon>Bacteroidota</taxon>
        <taxon>Cytophagia</taxon>
        <taxon>Cytophagales</taxon>
        <taxon>Hymenobacteraceae</taxon>
        <taxon>Hymenobacter</taxon>
    </lineage>
</organism>
<evidence type="ECO:0000313" key="1">
    <source>
        <dbReference type="EMBL" id="NKI92009.1"/>
    </source>
</evidence>
<reference evidence="1 2" key="1">
    <citation type="submission" date="2020-03" db="EMBL/GenBank/DDBJ databases">
        <title>Genomic Encyclopedia of Type Strains, Phase IV (KMG-V): Genome sequencing to study the core and pangenomes of soil and plant-associated prokaryotes.</title>
        <authorList>
            <person name="Whitman W."/>
        </authorList>
    </citation>
    <scope>NUCLEOTIDE SEQUENCE [LARGE SCALE GENOMIC DNA]</scope>
    <source>
        <strain evidence="1 2">1B</strain>
    </source>
</reference>
<sequence length="146" mass="15960">MLDLLPQALTAAYGSLQAPNYAFVTRALRKRPYRDLVAALEKVMAVEDITDSNYDVSFEYVLGDSAYLLQLSMVGHFAALFPLGTSRRTGAALVRADSADAETVLCLLKQHGMYLVDEPTLSLPTTVLDTESGQTLSVYQALFTFS</sequence>
<dbReference type="RefSeq" id="WP_168675548.1">
    <property type="nucleotide sequence ID" value="NZ_JAAVTK010000029.1"/>
</dbReference>
<gene>
    <name evidence="1" type="ORF">HBN54_004633</name>
</gene>
<accession>A0ABX1HPW7</accession>
<evidence type="ECO:0000313" key="2">
    <source>
        <dbReference type="Proteomes" id="UP000717634"/>
    </source>
</evidence>
<comment type="caution">
    <text evidence="1">The sequence shown here is derived from an EMBL/GenBank/DDBJ whole genome shotgun (WGS) entry which is preliminary data.</text>
</comment>
<protein>
    <submittedName>
        <fullName evidence="1">Uncharacterized protein</fullName>
    </submittedName>
</protein>
<keyword evidence="2" id="KW-1185">Reference proteome</keyword>
<name>A0ABX1HPW7_9BACT</name>
<dbReference type="EMBL" id="JAAVTK010000029">
    <property type="protein sequence ID" value="NKI92009.1"/>
    <property type="molecule type" value="Genomic_DNA"/>
</dbReference>
<dbReference type="Proteomes" id="UP000717634">
    <property type="component" value="Unassembled WGS sequence"/>
</dbReference>
<proteinExistence type="predicted"/>